<accession>E2BBH7</accession>
<keyword evidence="2" id="KW-1185">Reference proteome</keyword>
<reference evidence="1 2" key="1">
    <citation type="journal article" date="2010" name="Science">
        <title>Genomic comparison of the ants Camponotus floridanus and Harpegnathos saltator.</title>
        <authorList>
            <person name="Bonasio R."/>
            <person name="Zhang G."/>
            <person name="Ye C."/>
            <person name="Mutti N.S."/>
            <person name="Fang X."/>
            <person name="Qin N."/>
            <person name="Donahue G."/>
            <person name="Yang P."/>
            <person name="Li Q."/>
            <person name="Li C."/>
            <person name="Zhang P."/>
            <person name="Huang Z."/>
            <person name="Berger S.L."/>
            <person name="Reinberg D."/>
            <person name="Wang J."/>
            <person name="Liebig J."/>
        </authorList>
    </citation>
    <scope>NUCLEOTIDE SEQUENCE [LARGE SCALE GENOMIC DNA]</scope>
    <source>
        <strain evidence="1 2">R22 G/1</strain>
    </source>
</reference>
<dbReference type="OrthoDB" id="8174700at2759"/>
<proteinExistence type="predicted"/>
<dbReference type="Pfam" id="PF06585">
    <property type="entry name" value="JHBP"/>
    <property type="match status" value="1"/>
</dbReference>
<dbReference type="EMBL" id="GL447078">
    <property type="protein sequence ID" value="EFN86953.1"/>
    <property type="molecule type" value="Genomic_DNA"/>
</dbReference>
<gene>
    <name evidence="1" type="ORF">EAI_12470</name>
</gene>
<organism evidence="2">
    <name type="scientific">Harpegnathos saltator</name>
    <name type="common">Jerdon's jumping ant</name>
    <dbReference type="NCBI Taxonomy" id="610380"/>
    <lineage>
        <taxon>Eukaryota</taxon>
        <taxon>Metazoa</taxon>
        <taxon>Ecdysozoa</taxon>
        <taxon>Arthropoda</taxon>
        <taxon>Hexapoda</taxon>
        <taxon>Insecta</taxon>
        <taxon>Pterygota</taxon>
        <taxon>Neoptera</taxon>
        <taxon>Endopterygota</taxon>
        <taxon>Hymenoptera</taxon>
        <taxon>Apocrita</taxon>
        <taxon>Aculeata</taxon>
        <taxon>Formicoidea</taxon>
        <taxon>Formicidae</taxon>
        <taxon>Ponerinae</taxon>
        <taxon>Ponerini</taxon>
        <taxon>Harpegnathos</taxon>
    </lineage>
</organism>
<evidence type="ECO:0000313" key="2">
    <source>
        <dbReference type="Proteomes" id="UP000008237"/>
    </source>
</evidence>
<dbReference type="InterPro" id="IPR038606">
    <property type="entry name" value="To_sf"/>
</dbReference>
<dbReference type="InParanoid" id="E2BBH7"/>
<name>E2BBH7_HARSA</name>
<dbReference type="KEGG" id="hst:112588075"/>
<dbReference type="AlphaFoldDB" id="E2BBH7"/>
<sequence>MTFENQYIPMIKFSDTYINGISNFTITRVRVVEDHYIEFLAHFPFVSVSTKFNAYASYASPTLIKNSRYRLNSNFTNVVAEIIIRGRHFEDEEQYFYVNNVTVAILKFEGMKTNKQQRGTPENVTQLANDYLALEWDPLTSEIIYNIENIAAELIETISSRIYTNFSTVMLTSR</sequence>
<protein>
    <submittedName>
        <fullName evidence="1">Uncharacterized protein</fullName>
    </submittedName>
</protein>
<dbReference type="InterPro" id="IPR010562">
    <property type="entry name" value="Haemolymph_juvenile_hormone-bd"/>
</dbReference>
<dbReference type="Gene3D" id="3.15.10.30">
    <property type="entry name" value="Haemolymph juvenile hormone binding protein"/>
    <property type="match status" value="1"/>
</dbReference>
<evidence type="ECO:0000313" key="1">
    <source>
        <dbReference type="EMBL" id="EFN86953.1"/>
    </source>
</evidence>
<dbReference type="Proteomes" id="UP000008237">
    <property type="component" value="Unassembled WGS sequence"/>
</dbReference>